<organism evidence="1 2">
    <name type="scientific">Brachionus plicatilis</name>
    <name type="common">Marine rotifer</name>
    <name type="synonym">Brachionus muelleri</name>
    <dbReference type="NCBI Taxonomy" id="10195"/>
    <lineage>
        <taxon>Eukaryota</taxon>
        <taxon>Metazoa</taxon>
        <taxon>Spiralia</taxon>
        <taxon>Gnathifera</taxon>
        <taxon>Rotifera</taxon>
        <taxon>Eurotatoria</taxon>
        <taxon>Monogononta</taxon>
        <taxon>Pseudotrocha</taxon>
        <taxon>Ploima</taxon>
        <taxon>Brachionidae</taxon>
        <taxon>Brachionus</taxon>
    </lineage>
</organism>
<accession>A0A3M7QPN1</accession>
<proteinExistence type="predicted"/>
<protein>
    <submittedName>
        <fullName evidence="1">Uncharacterized protein</fullName>
    </submittedName>
</protein>
<name>A0A3M7QPN1_BRAPC</name>
<keyword evidence="2" id="KW-1185">Reference proteome</keyword>
<dbReference type="Proteomes" id="UP000276133">
    <property type="component" value="Unassembled WGS sequence"/>
</dbReference>
<sequence>MSVSPFCLTISLHAQQAHLSWVNFGSELNDKLEQVSKSRLLAEQTKLTFFRLFNLKNLGNLYSIV</sequence>
<evidence type="ECO:0000313" key="2">
    <source>
        <dbReference type="Proteomes" id="UP000276133"/>
    </source>
</evidence>
<reference evidence="1 2" key="1">
    <citation type="journal article" date="2018" name="Sci. Rep.">
        <title>Genomic signatures of local adaptation to the degree of environmental predictability in rotifers.</title>
        <authorList>
            <person name="Franch-Gras L."/>
            <person name="Hahn C."/>
            <person name="Garcia-Roger E.M."/>
            <person name="Carmona M.J."/>
            <person name="Serra M."/>
            <person name="Gomez A."/>
        </authorList>
    </citation>
    <scope>NUCLEOTIDE SEQUENCE [LARGE SCALE GENOMIC DNA]</scope>
    <source>
        <strain evidence="1">HYR1</strain>
    </source>
</reference>
<gene>
    <name evidence="1" type="ORF">BpHYR1_031709</name>
</gene>
<dbReference type="AlphaFoldDB" id="A0A3M7QPN1"/>
<dbReference type="EMBL" id="REGN01005527">
    <property type="protein sequence ID" value="RNA13031.1"/>
    <property type="molecule type" value="Genomic_DNA"/>
</dbReference>
<evidence type="ECO:0000313" key="1">
    <source>
        <dbReference type="EMBL" id="RNA13031.1"/>
    </source>
</evidence>
<comment type="caution">
    <text evidence="1">The sequence shown here is derived from an EMBL/GenBank/DDBJ whole genome shotgun (WGS) entry which is preliminary data.</text>
</comment>